<protein>
    <submittedName>
        <fullName evidence="1">Alanyl-tRNA editing protein AlaX-L-like</fullName>
    </submittedName>
</protein>
<dbReference type="PANTHER" id="PTHR43462:SF2">
    <property type="entry name" value="THREONYL AND ALANYL TRNA SYNTHETASE SECOND ADDITIONAL DOMAIN-CONTAINING PROTEIN"/>
    <property type="match status" value="1"/>
</dbReference>
<evidence type="ECO:0000313" key="1">
    <source>
        <dbReference type="EMBL" id="MCI14834.1"/>
    </source>
</evidence>
<comment type="caution">
    <text evidence="1">The sequence shown here is derived from an EMBL/GenBank/DDBJ whole genome shotgun (WGS) entry which is preliminary data.</text>
</comment>
<accession>A0A392PSM9</accession>
<evidence type="ECO:0000313" key="2">
    <source>
        <dbReference type="Proteomes" id="UP000265520"/>
    </source>
</evidence>
<feature type="non-terminal residue" evidence="1">
    <location>
        <position position="59"/>
    </location>
</feature>
<feature type="non-terminal residue" evidence="1">
    <location>
        <position position="1"/>
    </location>
</feature>
<name>A0A392PSM9_9FABA</name>
<keyword evidence="2" id="KW-1185">Reference proteome</keyword>
<dbReference type="PANTHER" id="PTHR43462">
    <property type="entry name" value="ALANYL-TRNA EDITING PROTEIN"/>
    <property type="match status" value="1"/>
</dbReference>
<dbReference type="AlphaFoldDB" id="A0A392PSM9"/>
<proteinExistence type="predicted"/>
<dbReference type="EMBL" id="LXQA010093969">
    <property type="protein sequence ID" value="MCI14834.1"/>
    <property type="molecule type" value="Genomic_DNA"/>
</dbReference>
<reference evidence="1 2" key="1">
    <citation type="journal article" date="2018" name="Front. Plant Sci.">
        <title>Red Clover (Trifolium pratense) and Zigzag Clover (T. medium) - A Picture of Genomic Similarities and Differences.</title>
        <authorList>
            <person name="Dluhosova J."/>
            <person name="Istvanek J."/>
            <person name="Nedelnik J."/>
            <person name="Repkova J."/>
        </authorList>
    </citation>
    <scope>NUCLEOTIDE SEQUENCE [LARGE SCALE GENOMIC DNA]</scope>
    <source>
        <strain evidence="2">cv. 10/8</strain>
        <tissue evidence="1">Leaf</tissue>
    </source>
</reference>
<organism evidence="1 2">
    <name type="scientific">Trifolium medium</name>
    <dbReference type="NCBI Taxonomy" id="97028"/>
    <lineage>
        <taxon>Eukaryota</taxon>
        <taxon>Viridiplantae</taxon>
        <taxon>Streptophyta</taxon>
        <taxon>Embryophyta</taxon>
        <taxon>Tracheophyta</taxon>
        <taxon>Spermatophyta</taxon>
        <taxon>Magnoliopsida</taxon>
        <taxon>eudicotyledons</taxon>
        <taxon>Gunneridae</taxon>
        <taxon>Pentapetalae</taxon>
        <taxon>rosids</taxon>
        <taxon>fabids</taxon>
        <taxon>Fabales</taxon>
        <taxon>Fabaceae</taxon>
        <taxon>Papilionoideae</taxon>
        <taxon>50 kb inversion clade</taxon>
        <taxon>NPAAA clade</taxon>
        <taxon>Hologalegina</taxon>
        <taxon>IRL clade</taxon>
        <taxon>Trifolieae</taxon>
        <taxon>Trifolium</taxon>
    </lineage>
</organism>
<sequence length="59" mass="6558">PWVEYKGVIPQNEMQNKQKELELEANALISVGGKVSVDILPYDEAAKLCDGILPDYVPK</sequence>
<dbReference type="InterPro" id="IPR051335">
    <property type="entry name" value="Alanyl-tRNA_Editing_Enzymes"/>
</dbReference>
<dbReference type="Proteomes" id="UP000265520">
    <property type="component" value="Unassembled WGS sequence"/>
</dbReference>